<evidence type="ECO:0000256" key="1">
    <source>
        <dbReference type="ARBA" id="ARBA00004651"/>
    </source>
</evidence>
<evidence type="ECO:0000256" key="12">
    <source>
        <dbReference type="HAMAP-Rule" id="MF_00454"/>
    </source>
</evidence>
<feature type="transmembrane region" description="Helical" evidence="12">
    <location>
        <begin position="35"/>
        <end position="58"/>
    </location>
</feature>
<protein>
    <recommendedName>
        <fullName evidence="12">Fluoride-specific ion channel FluC</fullName>
    </recommendedName>
</protein>
<comment type="subcellular location">
    <subcellularLocation>
        <location evidence="1 12">Cell membrane</location>
        <topology evidence="1 12">Multi-pass membrane protein</topology>
    </subcellularLocation>
</comment>
<dbReference type="Pfam" id="PF02537">
    <property type="entry name" value="CRCB"/>
    <property type="match status" value="1"/>
</dbReference>
<comment type="similarity">
    <text evidence="10 12">Belongs to the fluoride channel Fluc/FEX (TC 1.A.43) family.</text>
</comment>
<evidence type="ECO:0000313" key="14">
    <source>
        <dbReference type="Proteomes" id="UP000294562"/>
    </source>
</evidence>
<comment type="catalytic activity">
    <reaction evidence="11">
        <text>fluoride(in) = fluoride(out)</text>
        <dbReference type="Rhea" id="RHEA:76159"/>
        <dbReference type="ChEBI" id="CHEBI:17051"/>
    </reaction>
    <physiologicalReaction direction="left-to-right" evidence="11">
        <dbReference type="Rhea" id="RHEA:76160"/>
    </physiologicalReaction>
</comment>
<evidence type="ECO:0000313" key="13">
    <source>
        <dbReference type="EMBL" id="TDL87116.1"/>
    </source>
</evidence>
<dbReference type="RefSeq" id="WP_133343023.1">
    <property type="nucleotide sequence ID" value="NZ_SMZO01000023.1"/>
</dbReference>
<dbReference type="PANTHER" id="PTHR28259">
    <property type="entry name" value="FLUORIDE EXPORT PROTEIN 1-RELATED"/>
    <property type="match status" value="1"/>
</dbReference>
<dbReference type="AlphaFoldDB" id="A0A4R6AXN4"/>
<keyword evidence="7 12" id="KW-0406">Ion transport</keyword>
<keyword evidence="12" id="KW-0813">Transport</keyword>
<dbReference type="Proteomes" id="UP000294562">
    <property type="component" value="Unassembled WGS sequence"/>
</dbReference>
<dbReference type="GO" id="GO:0140114">
    <property type="term" value="P:cellular detoxification of fluoride"/>
    <property type="evidence" value="ECO:0007669"/>
    <property type="project" value="UniProtKB-UniRule"/>
</dbReference>
<keyword evidence="9 12" id="KW-0407">Ion channel</keyword>
<name>A0A4R6AXN4_9RHOB</name>
<keyword evidence="8 12" id="KW-0472">Membrane</keyword>
<dbReference type="GO" id="GO:0062054">
    <property type="term" value="F:fluoride channel activity"/>
    <property type="evidence" value="ECO:0007669"/>
    <property type="project" value="UniProtKB-UniRule"/>
</dbReference>
<dbReference type="InterPro" id="IPR003691">
    <property type="entry name" value="FluC"/>
</dbReference>
<keyword evidence="14" id="KW-1185">Reference proteome</keyword>
<reference evidence="13 14" key="1">
    <citation type="submission" date="2019-03" db="EMBL/GenBank/DDBJ databases">
        <title>Rhodobacteraceae bacterium SM1902, a new member of the family Rhodobacteraceae isolated from Yantai.</title>
        <authorList>
            <person name="Sun Y."/>
        </authorList>
    </citation>
    <scope>NUCLEOTIDE SEQUENCE [LARGE SCALE GENOMIC DNA]</scope>
    <source>
        <strain evidence="13 14">SM1902</strain>
    </source>
</reference>
<evidence type="ECO:0000256" key="4">
    <source>
        <dbReference type="ARBA" id="ARBA00022692"/>
    </source>
</evidence>
<keyword evidence="5 12" id="KW-1133">Transmembrane helix</keyword>
<evidence type="ECO:0000256" key="10">
    <source>
        <dbReference type="ARBA" id="ARBA00035120"/>
    </source>
</evidence>
<dbReference type="OrthoDB" id="9806299at2"/>
<gene>
    <name evidence="12 13" type="primary">crcB</name>
    <name evidence="12" type="synonym">fluC</name>
    <name evidence="13" type="ORF">E2L05_11315</name>
</gene>
<evidence type="ECO:0000256" key="8">
    <source>
        <dbReference type="ARBA" id="ARBA00023136"/>
    </source>
</evidence>
<keyword evidence="12" id="KW-0479">Metal-binding</keyword>
<sequence>MNGWTVAQVAAGGAMGASARYMTGVAVMRVFGPGFPIGTLICNVTGSFLMGVLVVTLAHYSGTRFAPLLMVGLLGGFTTFSSFSLDAITLYERGATGHAAAYVLASVLLSLAGLFAGLALTRAVLA</sequence>
<comment type="activity regulation">
    <text evidence="12">Na(+) is not transported, but it plays an essential structural role and its presence is essential for fluoride channel function.</text>
</comment>
<proteinExistence type="inferred from homology"/>
<evidence type="ECO:0000256" key="7">
    <source>
        <dbReference type="ARBA" id="ARBA00023065"/>
    </source>
</evidence>
<dbReference type="NCBIfam" id="NF010791">
    <property type="entry name" value="PRK14195.1"/>
    <property type="match status" value="1"/>
</dbReference>
<evidence type="ECO:0000256" key="6">
    <source>
        <dbReference type="ARBA" id="ARBA00023053"/>
    </source>
</evidence>
<feature type="transmembrane region" description="Helical" evidence="12">
    <location>
        <begin position="100"/>
        <end position="125"/>
    </location>
</feature>
<dbReference type="PANTHER" id="PTHR28259:SF1">
    <property type="entry name" value="FLUORIDE EXPORT PROTEIN 1-RELATED"/>
    <property type="match status" value="1"/>
</dbReference>
<evidence type="ECO:0000256" key="11">
    <source>
        <dbReference type="ARBA" id="ARBA00035585"/>
    </source>
</evidence>
<keyword evidence="6 12" id="KW-0915">Sodium</keyword>
<feature type="transmembrane region" description="Helical" evidence="12">
    <location>
        <begin position="65"/>
        <end position="88"/>
    </location>
</feature>
<evidence type="ECO:0000256" key="3">
    <source>
        <dbReference type="ARBA" id="ARBA00022519"/>
    </source>
</evidence>
<dbReference type="HAMAP" id="MF_00454">
    <property type="entry name" value="FluC"/>
    <property type="match status" value="1"/>
</dbReference>
<dbReference type="EMBL" id="SMZO01000023">
    <property type="protein sequence ID" value="TDL87116.1"/>
    <property type="molecule type" value="Genomic_DNA"/>
</dbReference>
<evidence type="ECO:0000256" key="5">
    <source>
        <dbReference type="ARBA" id="ARBA00022989"/>
    </source>
</evidence>
<dbReference type="GO" id="GO:0005886">
    <property type="term" value="C:plasma membrane"/>
    <property type="evidence" value="ECO:0007669"/>
    <property type="project" value="UniProtKB-SubCell"/>
</dbReference>
<feature type="binding site" evidence="12">
    <location>
        <position position="75"/>
    </location>
    <ligand>
        <name>Na(+)</name>
        <dbReference type="ChEBI" id="CHEBI:29101"/>
        <note>structural</note>
    </ligand>
</feature>
<dbReference type="GO" id="GO:0046872">
    <property type="term" value="F:metal ion binding"/>
    <property type="evidence" value="ECO:0007669"/>
    <property type="project" value="UniProtKB-KW"/>
</dbReference>
<organism evidence="13 14">
    <name type="scientific">Meridianimarinicoccus aquatilis</name>
    <dbReference type="NCBI Taxonomy" id="2552766"/>
    <lineage>
        <taxon>Bacteria</taxon>
        <taxon>Pseudomonadati</taxon>
        <taxon>Pseudomonadota</taxon>
        <taxon>Alphaproteobacteria</taxon>
        <taxon>Rhodobacterales</taxon>
        <taxon>Paracoccaceae</taxon>
        <taxon>Meridianimarinicoccus</taxon>
    </lineage>
</organism>
<evidence type="ECO:0000256" key="2">
    <source>
        <dbReference type="ARBA" id="ARBA00022475"/>
    </source>
</evidence>
<accession>A0A4R6AXN4</accession>
<evidence type="ECO:0000256" key="9">
    <source>
        <dbReference type="ARBA" id="ARBA00023303"/>
    </source>
</evidence>
<keyword evidence="3" id="KW-0997">Cell inner membrane</keyword>
<comment type="function">
    <text evidence="12">Fluoride-specific ion channel. Important for reducing fluoride concentration in the cell, thus reducing its toxicity.</text>
</comment>
<keyword evidence="4 12" id="KW-0812">Transmembrane</keyword>
<comment type="caution">
    <text evidence="13">The sequence shown here is derived from an EMBL/GenBank/DDBJ whole genome shotgun (WGS) entry which is preliminary data.</text>
</comment>
<feature type="binding site" evidence="12">
    <location>
        <position position="78"/>
    </location>
    <ligand>
        <name>Na(+)</name>
        <dbReference type="ChEBI" id="CHEBI:29101"/>
        <note>structural</note>
    </ligand>
</feature>
<keyword evidence="2 12" id="KW-1003">Cell membrane</keyword>
<dbReference type="NCBIfam" id="NF010805">
    <property type="entry name" value="PRK14209.1"/>
    <property type="match status" value="1"/>
</dbReference>